<evidence type="ECO:0000313" key="2">
    <source>
        <dbReference type="Proteomes" id="UP000000323"/>
    </source>
</evidence>
<dbReference type="AlphaFoldDB" id="D1CBX0"/>
<protein>
    <submittedName>
        <fullName evidence="1">Uncharacterized protein</fullName>
    </submittedName>
</protein>
<dbReference type="KEGG" id="ttr:Tter_1378"/>
<dbReference type="EMBL" id="CP001825">
    <property type="protein sequence ID" value="ACZ42285.1"/>
    <property type="molecule type" value="Genomic_DNA"/>
</dbReference>
<accession>D1CBX0</accession>
<dbReference type="RefSeq" id="WP_012875320.1">
    <property type="nucleotide sequence ID" value="NC_013525.1"/>
</dbReference>
<reference evidence="2" key="1">
    <citation type="journal article" date="2010" name="Stand. Genomic Sci.">
        <title>Complete genome sequence of 'Thermobaculum terrenum' type strain (YNP1).</title>
        <authorList>
            <person name="Kiss H."/>
            <person name="Cleland D."/>
            <person name="Lapidus A."/>
            <person name="Lucas S."/>
            <person name="Glavina Del Rio T."/>
            <person name="Nolan M."/>
            <person name="Tice H."/>
            <person name="Han C."/>
            <person name="Goodwin L."/>
            <person name="Pitluck S."/>
            <person name="Liolios K."/>
            <person name="Ivanova N."/>
            <person name="Mavromatis K."/>
            <person name="Ovchinnikova G."/>
            <person name="Pati A."/>
            <person name="Chen A."/>
            <person name="Palaniappan K."/>
            <person name="Land M."/>
            <person name="Hauser L."/>
            <person name="Chang Y."/>
            <person name="Jeffries C."/>
            <person name="Lu M."/>
            <person name="Brettin T."/>
            <person name="Detter J."/>
            <person name="Goker M."/>
            <person name="Tindall B."/>
            <person name="Beck B."/>
            <person name="McDermott T."/>
            <person name="Woyke T."/>
            <person name="Bristow J."/>
            <person name="Eisen J."/>
            <person name="Markowitz V."/>
            <person name="Hugenholtz P."/>
            <person name="Kyrpides N."/>
            <person name="Klenk H."/>
            <person name="Cheng J."/>
        </authorList>
    </citation>
    <scope>NUCLEOTIDE SEQUENCE [LARGE SCALE GENOMIC DNA]</scope>
    <source>
        <strain evidence="2">ATCC BAA-798 / YNP1</strain>
    </source>
</reference>
<dbReference type="STRING" id="525904.Tter_1378"/>
<organism evidence="1 2">
    <name type="scientific">Thermobaculum terrenum (strain ATCC BAA-798 / CCMEE 7001 / YNP1)</name>
    <dbReference type="NCBI Taxonomy" id="525904"/>
    <lineage>
        <taxon>Bacteria</taxon>
        <taxon>Bacillati</taxon>
        <taxon>Chloroflexota</taxon>
        <taxon>Chloroflexia</taxon>
        <taxon>Candidatus Thermobaculales</taxon>
        <taxon>Candidatus Thermobaculaceae</taxon>
        <taxon>Thermobaculum</taxon>
    </lineage>
</organism>
<evidence type="ECO:0000313" key="1">
    <source>
        <dbReference type="EMBL" id="ACZ42285.1"/>
    </source>
</evidence>
<gene>
    <name evidence="1" type="ordered locus">Tter_1378</name>
</gene>
<dbReference type="HOGENOM" id="CLU_2332735_0_0_0"/>
<keyword evidence="2" id="KW-1185">Reference proteome</keyword>
<sequence length="98" mass="11218">MEELERQDHEEEIDVQPNEAKVLITLVRGEDGIDGFILTREGFDFDPGDTEGFPQSDVLRLASELLLRASGYEDRDVQQFLDSAPRGPIRLEEREVEE</sequence>
<dbReference type="Proteomes" id="UP000000323">
    <property type="component" value="Chromosome 1"/>
</dbReference>
<name>D1CBX0_THET1</name>
<proteinExistence type="predicted"/>